<dbReference type="VEuPathDB" id="FungiDB:P170DRAFT_514617"/>
<name>A0A2I2FRZ8_9EURO</name>
<dbReference type="GeneID" id="36562934"/>
<dbReference type="Proteomes" id="UP000234275">
    <property type="component" value="Unassembled WGS sequence"/>
</dbReference>
<dbReference type="OrthoDB" id="4423012at2759"/>
<keyword evidence="2" id="KW-0378">Hydrolase</keyword>
<sequence>MLQDLCIIPGRLSLGLYLLNAFRKRGAKDILIMSPYRAQVALVKKIRDQKYPESLIRPRVQTVDASQGSEADAVIVLTTRNIGGVGFLQSTKRTNDWVRSKIFMKDAGKFYAYLHEAERVLRVEMKMEYAVGP</sequence>
<feature type="domain" description="DNA2/NAM7 helicase-like C-terminal" evidence="5">
    <location>
        <begin position="18"/>
        <end position="95"/>
    </location>
</feature>
<keyword evidence="4" id="KW-0067">ATP-binding</keyword>
<dbReference type="InterPro" id="IPR041679">
    <property type="entry name" value="DNA2/NAM7-like_C"/>
</dbReference>
<protein>
    <recommendedName>
        <fullName evidence="5">DNA2/NAM7 helicase-like C-terminal domain-containing protein</fullName>
    </recommendedName>
</protein>
<keyword evidence="1" id="KW-0547">Nucleotide-binding</keyword>
<evidence type="ECO:0000256" key="1">
    <source>
        <dbReference type="ARBA" id="ARBA00022741"/>
    </source>
</evidence>
<evidence type="ECO:0000259" key="5">
    <source>
        <dbReference type="Pfam" id="PF13087"/>
    </source>
</evidence>
<dbReference type="Gene3D" id="3.40.50.300">
    <property type="entry name" value="P-loop containing nucleotide triphosphate hydrolases"/>
    <property type="match status" value="1"/>
</dbReference>
<keyword evidence="3" id="KW-0347">Helicase</keyword>
<dbReference type="GO" id="GO:0016787">
    <property type="term" value="F:hydrolase activity"/>
    <property type="evidence" value="ECO:0007669"/>
    <property type="project" value="UniProtKB-KW"/>
</dbReference>
<dbReference type="AlphaFoldDB" id="A0A2I2FRZ8"/>
<keyword evidence="7" id="KW-1185">Reference proteome</keyword>
<comment type="caution">
    <text evidence="6">The sequence shown here is derived from an EMBL/GenBank/DDBJ whole genome shotgun (WGS) entry which is preliminary data.</text>
</comment>
<dbReference type="Pfam" id="PF13087">
    <property type="entry name" value="AAA_12"/>
    <property type="match status" value="1"/>
</dbReference>
<dbReference type="InterPro" id="IPR050534">
    <property type="entry name" value="Coronavir_polyprotein_1ab"/>
</dbReference>
<evidence type="ECO:0000313" key="6">
    <source>
        <dbReference type="EMBL" id="PLB43389.1"/>
    </source>
</evidence>
<organism evidence="6 7">
    <name type="scientific">Aspergillus steynii IBT 23096</name>
    <dbReference type="NCBI Taxonomy" id="1392250"/>
    <lineage>
        <taxon>Eukaryota</taxon>
        <taxon>Fungi</taxon>
        <taxon>Dikarya</taxon>
        <taxon>Ascomycota</taxon>
        <taxon>Pezizomycotina</taxon>
        <taxon>Eurotiomycetes</taxon>
        <taxon>Eurotiomycetidae</taxon>
        <taxon>Eurotiales</taxon>
        <taxon>Aspergillaceae</taxon>
        <taxon>Aspergillus</taxon>
        <taxon>Aspergillus subgen. Circumdati</taxon>
    </lineage>
</organism>
<dbReference type="GO" id="GO:0043139">
    <property type="term" value="F:5'-3' DNA helicase activity"/>
    <property type="evidence" value="ECO:0007669"/>
    <property type="project" value="TreeGrafter"/>
</dbReference>
<dbReference type="InterPro" id="IPR027417">
    <property type="entry name" value="P-loop_NTPase"/>
</dbReference>
<evidence type="ECO:0000256" key="3">
    <source>
        <dbReference type="ARBA" id="ARBA00022806"/>
    </source>
</evidence>
<dbReference type="STRING" id="1392250.A0A2I2FRZ8"/>
<evidence type="ECO:0000256" key="4">
    <source>
        <dbReference type="ARBA" id="ARBA00022840"/>
    </source>
</evidence>
<dbReference type="GO" id="GO:0005524">
    <property type="term" value="F:ATP binding"/>
    <property type="evidence" value="ECO:0007669"/>
    <property type="project" value="UniProtKB-KW"/>
</dbReference>
<evidence type="ECO:0000313" key="7">
    <source>
        <dbReference type="Proteomes" id="UP000234275"/>
    </source>
</evidence>
<gene>
    <name evidence="6" type="ORF">P170DRAFT_514617</name>
</gene>
<accession>A0A2I2FRZ8</accession>
<proteinExistence type="predicted"/>
<reference evidence="6 7" key="1">
    <citation type="submission" date="2016-12" db="EMBL/GenBank/DDBJ databases">
        <title>The genomes of Aspergillus section Nigri reveals drivers in fungal speciation.</title>
        <authorList>
            <consortium name="DOE Joint Genome Institute"/>
            <person name="Vesth T.C."/>
            <person name="Nybo J."/>
            <person name="Theobald S."/>
            <person name="Brandl J."/>
            <person name="Frisvad J.C."/>
            <person name="Nielsen K.F."/>
            <person name="Lyhne E.K."/>
            <person name="Kogle M.E."/>
            <person name="Kuo A."/>
            <person name="Riley R."/>
            <person name="Clum A."/>
            <person name="Nolan M."/>
            <person name="Lipzen A."/>
            <person name="Salamov A."/>
            <person name="Henrissat B."/>
            <person name="Wiebenga A."/>
            <person name="De Vries R.P."/>
            <person name="Grigoriev I.V."/>
            <person name="Mortensen U.H."/>
            <person name="Andersen M.R."/>
            <person name="Baker S.E."/>
        </authorList>
    </citation>
    <scope>NUCLEOTIDE SEQUENCE [LARGE SCALE GENOMIC DNA]</scope>
    <source>
        <strain evidence="6 7">IBT 23096</strain>
    </source>
</reference>
<dbReference type="PANTHER" id="PTHR43788:SF16">
    <property type="entry name" value="HELICASE WITH ZINC FINGER 2"/>
    <property type="match status" value="1"/>
</dbReference>
<dbReference type="EMBL" id="MSFO01000011">
    <property type="protein sequence ID" value="PLB43389.1"/>
    <property type="molecule type" value="Genomic_DNA"/>
</dbReference>
<dbReference type="RefSeq" id="XP_024698691.1">
    <property type="nucleotide sequence ID" value="XM_024855228.1"/>
</dbReference>
<evidence type="ECO:0000256" key="2">
    <source>
        <dbReference type="ARBA" id="ARBA00022801"/>
    </source>
</evidence>
<dbReference type="SUPFAM" id="SSF52540">
    <property type="entry name" value="P-loop containing nucleoside triphosphate hydrolases"/>
    <property type="match status" value="1"/>
</dbReference>
<dbReference type="PANTHER" id="PTHR43788">
    <property type="entry name" value="DNA2/NAM7 HELICASE FAMILY MEMBER"/>
    <property type="match status" value="1"/>
</dbReference>